<sequence>MSDTKSSVGQVLSLTSDLEEVDGDQSITTTLKIDDRSKSSGTHPKNNLNRDVRGGLADTLAEAIKLAASTRRTQMFSELDPRFMNQKHIALPMESWKGDLKSLGDTLCSINGDTNTTGSTLLYKLYDAGLSQSSPDNAIIRKTKYPVFKDYNDIQSVSDLRILQSSASEVQARLNEALTHGHTRDVADFFAKEIAVRGDGEEAQSEDNIETVAFRLDQRPLSLLDPERPSSRELSLKIERSKTYASSKHKRETVESEVMKVLAILCSQDGIPIRRGATTLLPVDPRFTSQDTFEDDNVVFSDTAAVSGGLSSSGVNGGNSSKEVDRNSKLFHRDLRRSFCRGDSIDLADYIAKHGDEQGSHTDLNAFFAKKAP</sequence>
<dbReference type="GeneID" id="91106443"/>
<dbReference type="RefSeq" id="XP_066087483.1">
    <property type="nucleotide sequence ID" value="XM_066231386.1"/>
</dbReference>
<dbReference type="Proteomes" id="UP001358614">
    <property type="component" value="Chromosome 2"/>
</dbReference>
<evidence type="ECO:0000256" key="1">
    <source>
        <dbReference type="SAM" id="MobiDB-lite"/>
    </source>
</evidence>
<dbReference type="AlphaFoldDB" id="A0AAX4KSS8"/>
<name>A0AAX4KSS8_9TREE</name>
<organism evidence="2 3">
    <name type="scientific">Kwoniella europaea PYCC6329</name>
    <dbReference type="NCBI Taxonomy" id="1423913"/>
    <lineage>
        <taxon>Eukaryota</taxon>
        <taxon>Fungi</taxon>
        <taxon>Dikarya</taxon>
        <taxon>Basidiomycota</taxon>
        <taxon>Agaricomycotina</taxon>
        <taxon>Tremellomycetes</taxon>
        <taxon>Tremellales</taxon>
        <taxon>Cryptococcaceae</taxon>
        <taxon>Kwoniella</taxon>
    </lineage>
</organism>
<reference evidence="2 3" key="1">
    <citation type="submission" date="2024-01" db="EMBL/GenBank/DDBJ databases">
        <title>Comparative genomics of Cryptococcus and Kwoniella reveals pathogenesis evolution and contrasting modes of karyotype evolution via chromosome fusion or intercentromeric recombination.</title>
        <authorList>
            <person name="Coelho M.A."/>
            <person name="David-Palma M."/>
            <person name="Shea T."/>
            <person name="Bowers K."/>
            <person name="McGinley-Smith S."/>
            <person name="Mohammad A.W."/>
            <person name="Gnirke A."/>
            <person name="Yurkov A.M."/>
            <person name="Nowrousian M."/>
            <person name="Sun S."/>
            <person name="Cuomo C.A."/>
            <person name="Heitman J."/>
        </authorList>
    </citation>
    <scope>NUCLEOTIDE SEQUENCE [LARGE SCALE GENOMIC DNA]</scope>
    <source>
        <strain evidence="2 3">PYCC6329</strain>
    </source>
</reference>
<evidence type="ECO:0000313" key="3">
    <source>
        <dbReference type="Proteomes" id="UP001358614"/>
    </source>
</evidence>
<accession>A0AAX4KSS8</accession>
<dbReference type="KEGG" id="ker:91106443"/>
<dbReference type="EMBL" id="CP144090">
    <property type="protein sequence ID" value="WWD09516.1"/>
    <property type="molecule type" value="Genomic_DNA"/>
</dbReference>
<evidence type="ECO:0000313" key="2">
    <source>
        <dbReference type="EMBL" id="WWD09516.1"/>
    </source>
</evidence>
<protein>
    <submittedName>
        <fullName evidence="2">Uncharacterized protein</fullName>
    </submittedName>
</protein>
<gene>
    <name evidence="2" type="ORF">V865_007642</name>
</gene>
<feature type="region of interest" description="Disordered" evidence="1">
    <location>
        <begin position="29"/>
        <end position="52"/>
    </location>
</feature>
<keyword evidence="3" id="KW-1185">Reference proteome</keyword>
<proteinExistence type="predicted"/>